<dbReference type="OrthoDB" id="1894615at2"/>
<protein>
    <submittedName>
        <fullName evidence="3">Transcriptional regulator</fullName>
    </submittedName>
</protein>
<keyword evidence="1" id="KW-0238">DNA-binding</keyword>
<dbReference type="AlphaFoldDB" id="A0A0M0KZQ4"/>
<gene>
    <name evidence="3" type="ORF">AMD01_13470</name>
</gene>
<dbReference type="PROSITE" id="PS50937">
    <property type="entry name" value="HTH_MERR_2"/>
    <property type="match status" value="1"/>
</dbReference>
<evidence type="ECO:0000256" key="1">
    <source>
        <dbReference type="ARBA" id="ARBA00023125"/>
    </source>
</evidence>
<dbReference type="InterPro" id="IPR009061">
    <property type="entry name" value="DNA-bd_dom_put_sf"/>
</dbReference>
<dbReference type="Gene3D" id="1.10.1660.10">
    <property type="match status" value="1"/>
</dbReference>
<dbReference type="STRING" id="284581.AMD01_13470"/>
<dbReference type="EMBL" id="LILC01000016">
    <property type="protein sequence ID" value="KOO44289.1"/>
    <property type="molecule type" value="Genomic_DNA"/>
</dbReference>
<feature type="domain" description="HTH merR-type" evidence="2">
    <location>
        <begin position="3"/>
        <end position="72"/>
    </location>
</feature>
<dbReference type="GO" id="GO:0003700">
    <property type="term" value="F:DNA-binding transcription factor activity"/>
    <property type="evidence" value="ECO:0007669"/>
    <property type="project" value="InterPro"/>
</dbReference>
<evidence type="ECO:0000259" key="2">
    <source>
        <dbReference type="PROSITE" id="PS50937"/>
    </source>
</evidence>
<evidence type="ECO:0000313" key="4">
    <source>
        <dbReference type="Proteomes" id="UP000037558"/>
    </source>
</evidence>
<dbReference type="PANTHER" id="PTHR30204">
    <property type="entry name" value="REDOX-CYCLING DRUG-SENSING TRANSCRIPTIONAL ACTIVATOR SOXR"/>
    <property type="match status" value="1"/>
</dbReference>
<dbReference type="Proteomes" id="UP000037558">
    <property type="component" value="Unassembled WGS sequence"/>
</dbReference>
<dbReference type="PATRIC" id="fig|284581.3.peg.4822"/>
<organism evidence="3 4">
    <name type="scientific">Priestia koreensis</name>
    <dbReference type="NCBI Taxonomy" id="284581"/>
    <lineage>
        <taxon>Bacteria</taxon>
        <taxon>Bacillati</taxon>
        <taxon>Bacillota</taxon>
        <taxon>Bacilli</taxon>
        <taxon>Bacillales</taxon>
        <taxon>Bacillaceae</taxon>
        <taxon>Priestia</taxon>
    </lineage>
</organism>
<dbReference type="SUPFAM" id="SSF46955">
    <property type="entry name" value="Putative DNA-binding domain"/>
    <property type="match status" value="1"/>
</dbReference>
<evidence type="ECO:0000313" key="3">
    <source>
        <dbReference type="EMBL" id="KOO44289.1"/>
    </source>
</evidence>
<accession>A0A0M0KZQ4</accession>
<dbReference type="Pfam" id="PF13411">
    <property type="entry name" value="MerR_1"/>
    <property type="match status" value="1"/>
</dbReference>
<comment type="caution">
    <text evidence="3">The sequence shown here is derived from an EMBL/GenBank/DDBJ whole genome shotgun (WGS) entry which is preliminary data.</text>
</comment>
<reference evidence="4" key="1">
    <citation type="submission" date="2015-08" db="EMBL/GenBank/DDBJ databases">
        <title>Fjat-14210 dsm16467.</title>
        <authorList>
            <person name="Liu B."/>
            <person name="Wang J."/>
            <person name="Zhu Y."/>
            <person name="Liu G."/>
            <person name="Chen Q."/>
            <person name="Chen Z."/>
            <person name="Lan J."/>
            <person name="Che J."/>
            <person name="Ge C."/>
            <person name="Shi H."/>
            <person name="Pan Z."/>
            <person name="Liu X."/>
        </authorList>
    </citation>
    <scope>NUCLEOTIDE SEQUENCE [LARGE SCALE GENOMIC DNA]</scope>
    <source>
        <strain evidence="4">DSM 16467</strain>
    </source>
</reference>
<dbReference type="RefSeq" id="WP_053401944.1">
    <property type="nucleotide sequence ID" value="NZ_JAUKEN010000001.1"/>
</dbReference>
<dbReference type="GO" id="GO:0003677">
    <property type="term" value="F:DNA binding"/>
    <property type="evidence" value="ECO:0007669"/>
    <property type="project" value="UniProtKB-KW"/>
</dbReference>
<proteinExistence type="predicted"/>
<dbReference type="PANTHER" id="PTHR30204:SF96">
    <property type="entry name" value="CHROMOSOME-ANCHORING PROTEIN RACA"/>
    <property type="match status" value="1"/>
</dbReference>
<dbReference type="CDD" id="cd01106">
    <property type="entry name" value="HTH_TipAL-Mta"/>
    <property type="match status" value="1"/>
</dbReference>
<sequence length="242" mass="28360">MKKWTTGEVAKQRNISLRTLRYYDQIDLLTPSQRDESGKRYYSEEDLFQLEKILILKSLSLPLEDIRSLLAKLSYKQILVSHYNHLQEQLSALQGSISNTGSLLNMLEVEESLSWEHVATLIRNSETSAKKWMDYFQEDEREFLQQQLPKLHNNDEITHRYIMIIKEIERCLAHNIPAESDEGRQIGQTLIQLSEETFQGDQALMEEFWNVRKRPAEETGLYPLSDEVLSYVERCIAYADNV</sequence>
<dbReference type="InterPro" id="IPR047057">
    <property type="entry name" value="MerR_fam"/>
</dbReference>
<name>A0A0M0KZQ4_9BACI</name>
<keyword evidence="4" id="KW-1185">Reference proteome</keyword>
<dbReference type="InterPro" id="IPR000551">
    <property type="entry name" value="MerR-type_HTH_dom"/>
</dbReference>
<dbReference type="SMART" id="SM00422">
    <property type="entry name" value="HTH_MERR"/>
    <property type="match status" value="1"/>
</dbReference>